<accession>A0A2U3KC49</accession>
<evidence type="ECO:0000256" key="1">
    <source>
        <dbReference type="PROSITE-ProRule" id="PRU00339"/>
    </source>
</evidence>
<evidence type="ECO:0000256" key="2">
    <source>
        <dbReference type="SAM" id="Coils"/>
    </source>
</evidence>
<dbReference type="InterPro" id="IPR019734">
    <property type="entry name" value="TPR_rpt"/>
</dbReference>
<sequence length="906" mass="98921">MKLQKVISLLSGLKRRSSDFSRVERNFLAAVLVLAASIAAAGKDASVTAVVLFEGPHGTAYVQITDATLNGKVEVRLCEGVSKLDKNGYNGLPRTTLVGAKSLQRGADGVLTLTVNDKPLCVVPSNLKFDRRVEIMPAEAAEQAVIQGTPIAASPRDSLIPALKPGVQLVFIAAPDLELADFLRARRASTVKDWQDFLVRYPSSTRLTAAHSAMAGLHQQAAEAAFAQYQKPGGAGKQDLALLRQASMEAQAANQVSPGYKPAFQLMDSVSRELDNLLASDAVRLQAYRKALQEHTSGYSQLAAATVHVERLFEVRPDYAPSLNLRREIAAEESKLETTVANAESLTAAARYDQAVSTLGPYSSFASEIPRVDAVFSAAFKYHLNNGQRLADQQDWERAVPEFRKAAAIRPDSKEAEAALNNAATQLSAQRDQQAANLALLQSNDYARKNQFIEAYDVLADLPDKQRTLVTSQLSALSRNYVGAATRRAQSLQETHIPIKSRADEDAVLEAYVLWDRASSLSGDPAITVKRDFLSSKISAHYVDQANRYLQKPSGSGAGVGWLYLKQARRYGITNLDSLKDQMARYEPLYQRRAHLSLGIVLRDQTSRRDGPGFADQLADAIANGLDSSAVLVEVVRKPSEVEDALQPNFTLVGEVLEDRVVKNASLEAPQSKYRASTQEIRNPVWLQTESDYAAAQQQLASAQSALADAQAQHKKKEVVAAANDAVQEAQKHADELKHTLETTDQNRVETVLEPYHYTRKTIALSASVVLAFRFSDRTGNVIGQPGDVRKDNRKSTVVVQDVKPEDTEGITNQGVEPDETQFLTDLEIDARNAMVKAVQEKAAEVLAGVLQEARALVQRGDVDGAAEQYLLYLNSTPETVSAERDEAARFLHDRFNLAVPADAKL</sequence>
<protein>
    <recommendedName>
        <fullName evidence="5">Tetratricopeptide repeat protein</fullName>
    </recommendedName>
</protein>
<dbReference type="Proteomes" id="UP000238701">
    <property type="component" value="Unassembled WGS sequence"/>
</dbReference>
<dbReference type="PROSITE" id="PS50005">
    <property type="entry name" value="TPR"/>
    <property type="match status" value="1"/>
</dbReference>
<reference evidence="4" key="1">
    <citation type="submission" date="2018-02" db="EMBL/GenBank/DDBJ databases">
        <authorList>
            <person name="Hausmann B."/>
        </authorList>
    </citation>
    <scope>NUCLEOTIDE SEQUENCE [LARGE SCALE GENOMIC DNA]</scope>
    <source>
        <strain evidence="4">Peat soil MAG SbA1</strain>
    </source>
</reference>
<evidence type="ECO:0000313" key="4">
    <source>
        <dbReference type="Proteomes" id="UP000238701"/>
    </source>
</evidence>
<dbReference type="OrthoDB" id="9816826at2"/>
<feature type="repeat" description="TPR" evidence="1">
    <location>
        <begin position="380"/>
        <end position="413"/>
    </location>
</feature>
<dbReference type="SUPFAM" id="SSF48452">
    <property type="entry name" value="TPR-like"/>
    <property type="match status" value="1"/>
</dbReference>
<keyword evidence="1" id="KW-0802">TPR repeat</keyword>
<proteinExistence type="predicted"/>
<feature type="coiled-coil region" evidence="2">
    <location>
        <begin position="693"/>
        <end position="747"/>
    </location>
</feature>
<evidence type="ECO:0008006" key="5">
    <source>
        <dbReference type="Google" id="ProtNLM"/>
    </source>
</evidence>
<organism evidence="3 4">
    <name type="scientific">Candidatus Sulfotelmatobacter kueseliae</name>
    <dbReference type="NCBI Taxonomy" id="2042962"/>
    <lineage>
        <taxon>Bacteria</taxon>
        <taxon>Pseudomonadati</taxon>
        <taxon>Acidobacteriota</taxon>
        <taxon>Terriglobia</taxon>
        <taxon>Terriglobales</taxon>
        <taxon>Candidatus Korobacteraceae</taxon>
        <taxon>Candidatus Sulfotelmatobacter</taxon>
    </lineage>
</organism>
<evidence type="ECO:0000313" key="3">
    <source>
        <dbReference type="EMBL" id="SPF37239.1"/>
    </source>
</evidence>
<dbReference type="AlphaFoldDB" id="A0A2U3KC49"/>
<gene>
    <name evidence="3" type="ORF">SBA1_1750001</name>
</gene>
<dbReference type="InterPro" id="IPR011990">
    <property type="entry name" value="TPR-like_helical_dom_sf"/>
</dbReference>
<dbReference type="EMBL" id="OMOD01000085">
    <property type="protein sequence ID" value="SPF37239.1"/>
    <property type="molecule type" value="Genomic_DNA"/>
</dbReference>
<name>A0A2U3KC49_9BACT</name>
<keyword evidence="2" id="KW-0175">Coiled coil</keyword>